<dbReference type="Proteomes" id="UP000318571">
    <property type="component" value="Chromosome 7"/>
</dbReference>
<protein>
    <submittedName>
        <fullName evidence="2">Uncharacterized protein</fullName>
    </submittedName>
</protein>
<accession>A0A553P3S2</accession>
<evidence type="ECO:0000313" key="3">
    <source>
        <dbReference type="Proteomes" id="UP000318571"/>
    </source>
</evidence>
<gene>
    <name evidence="2" type="ORF">TCAL_16157</name>
</gene>
<keyword evidence="3" id="KW-1185">Reference proteome</keyword>
<dbReference type="AlphaFoldDB" id="A0A553P3S2"/>
<feature type="compositionally biased region" description="Polar residues" evidence="1">
    <location>
        <begin position="167"/>
        <end position="179"/>
    </location>
</feature>
<comment type="caution">
    <text evidence="2">The sequence shown here is derived from an EMBL/GenBank/DDBJ whole genome shotgun (WGS) entry which is preliminary data.</text>
</comment>
<feature type="region of interest" description="Disordered" evidence="1">
    <location>
        <begin position="151"/>
        <end position="185"/>
    </location>
</feature>
<proteinExistence type="predicted"/>
<evidence type="ECO:0000313" key="2">
    <source>
        <dbReference type="EMBL" id="TRY72339.1"/>
    </source>
</evidence>
<dbReference type="EMBL" id="VCGU01000008">
    <property type="protein sequence ID" value="TRY72339.1"/>
    <property type="molecule type" value="Genomic_DNA"/>
</dbReference>
<sequence length="185" mass="20553">LPFPKSHQSLNSSPKPSLFHRLSSSMGHFQVLMVLTSLGALSGTSHWAIASPSARRANLFSLKAPARGVKMTRVIKPRYGRSLEDEPSAAFDDATVKKRSASADPVYPYGGYQFQSNAYRHGRPGQQRSHFYNTHLDSIIYRHFVPHELGKRSAAPPPSYRGFAYRANSSLQNKKTPQARSKKVG</sequence>
<reference evidence="2 3" key="1">
    <citation type="journal article" date="2018" name="Nat. Ecol. Evol.">
        <title>Genomic signatures of mitonuclear coevolution across populations of Tigriopus californicus.</title>
        <authorList>
            <person name="Barreto F.S."/>
            <person name="Watson E.T."/>
            <person name="Lima T.G."/>
            <person name="Willett C.S."/>
            <person name="Edmands S."/>
            <person name="Li W."/>
            <person name="Burton R.S."/>
        </authorList>
    </citation>
    <scope>NUCLEOTIDE SEQUENCE [LARGE SCALE GENOMIC DNA]</scope>
    <source>
        <strain evidence="2 3">San Diego</strain>
    </source>
</reference>
<feature type="non-terminal residue" evidence="2">
    <location>
        <position position="1"/>
    </location>
</feature>
<name>A0A553P3S2_TIGCA</name>
<organism evidence="2 3">
    <name type="scientific">Tigriopus californicus</name>
    <name type="common">Marine copepod</name>
    <dbReference type="NCBI Taxonomy" id="6832"/>
    <lineage>
        <taxon>Eukaryota</taxon>
        <taxon>Metazoa</taxon>
        <taxon>Ecdysozoa</taxon>
        <taxon>Arthropoda</taxon>
        <taxon>Crustacea</taxon>
        <taxon>Multicrustacea</taxon>
        <taxon>Hexanauplia</taxon>
        <taxon>Copepoda</taxon>
        <taxon>Harpacticoida</taxon>
        <taxon>Harpacticidae</taxon>
        <taxon>Tigriopus</taxon>
    </lineage>
</organism>
<evidence type="ECO:0000256" key="1">
    <source>
        <dbReference type="SAM" id="MobiDB-lite"/>
    </source>
</evidence>